<gene>
    <name evidence="4" type="ORF">OB960_02065</name>
</gene>
<evidence type="ECO:0000259" key="3">
    <source>
        <dbReference type="Pfam" id="PF25978"/>
    </source>
</evidence>
<sequence length="663" mass="73088">MTLRSALDDYKRTRNETALFPGERRTLAGHFSGTDDRLVHVGRDGSLRDFSYPLSGLYGIDRSRFGVSRDDETVWFDDCDPVAQSYADDTALVETTYDLEGVELERSDLTTGSRHVTHVVAPEGSVDALEVFLAFAPGGRDDRIGQLVFEDDGVVEVYHRDEHDFLASASGFETVVGQLPERLPDVLGAEPVDFPASDETDQYEDGRLGGYVYARVPLENGTATVVTDLRERPDRDAVVEDLVDATERFDDRETVRSIADDQFVPGDGESVVDDLRVLGLLSADVGSRIAGPDFDPHYEYSGGYGYTWFRDDAEISRFLLESDAELDLALESWHDRSAAFYERTQREDGSWPHRVWPDDGSLAPGWANDRIRGEGVDYQADQTGSVLSYLAAYAAADESRVESVEPVVECGLASLDDTLGADGLPIACQNAWENMAGRFTHTAATFLHAYAEIAAAPFASEIREHAAAQARIVYDSLDQLWVDDRGVYALRAHEGDLDDRLDSSTLALVDAHRAYAEVATLDDRRRERLHGHLETTLDGLSRETDAVRGLIRFEGDDWRVGEQGREKVWTVSTAWGANAAAVFGTLTGDEAFYDRSRALLDELLPDGSLCLESGYLPEQVFDDGTPDSATPLGWPHALRLATVAHLEAVGELDLERLEAGIEA</sequence>
<evidence type="ECO:0000313" key="5">
    <source>
        <dbReference type="Proteomes" id="UP001321018"/>
    </source>
</evidence>
<accession>A0AAP2YVE3</accession>
<dbReference type="EMBL" id="JAOPKA010000001">
    <property type="protein sequence ID" value="MCU4740186.1"/>
    <property type="molecule type" value="Genomic_DNA"/>
</dbReference>
<dbReference type="Proteomes" id="UP001321018">
    <property type="component" value="Unassembled WGS sequence"/>
</dbReference>
<dbReference type="Gene3D" id="1.50.10.10">
    <property type="match status" value="1"/>
</dbReference>
<comment type="caution">
    <text evidence="4">The sequence shown here is derived from an EMBL/GenBank/DDBJ whole genome shotgun (WGS) entry which is preliminary data.</text>
</comment>
<dbReference type="Pfam" id="PF25978">
    <property type="entry name" value="DUF7997"/>
    <property type="match status" value="1"/>
</dbReference>
<evidence type="ECO:0000256" key="1">
    <source>
        <dbReference type="ARBA" id="ARBA00006188"/>
    </source>
</evidence>
<dbReference type="InterPro" id="IPR011613">
    <property type="entry name" value="GH15-like"/>
</dbReference>
<dbReference type="InterPro" id="IPR012341">
    <property type="entry name" value="6hp_glycosidase-like_sf"/>
</dbReference>
<dbReference type="AlphaFoldDB" id="A0AAP2YVE3"/>
<feature type="domain" description="DUF7997" evidence="3">
    <location>
        <begin position="1"/>
        <end position="236"/>
    </location>
</feature>
<feature type="domain" description="GH15-like" evidence="2">
    <location>
        <begin position="290"/>
        <end position="642"/>
    </location>
</feature>
<dbReference type="Pfam" id="PF00723">
    <property type="entry name" value="Glyco_hydro_15"/>
    <property type="match status" value="1"/>
</dbReference>
<dbReference type="InterPro" id="IPR008928">
    <property type="entry name" value="6-hairpin_glycosidase_sf"/>
</dbReference>
<dbReference type="SUPFAM" id="SSF48208">
    <property type="entry name" value="Six-hairpin glycosidases"/>
    <property type="match status" value="1"/>
</dbReference>
<dbReference type="InterPro" id="IPR058310">
    <property type="entry name" value="DUF7997"/>
</dbReference>
<dbReference type="PANTHER" id="PTHR31616">
    <property type="entry name" value="TREHALASE"/>
    <property type="match status" value="1"/>
</dbReference>
<organism evidence="4 5">
    <name type="scientific">Natronoglomus mannanivorans</name>
    <dbReference type="NCBI Taxonomy" id="2979990"/>
    <lineage>
        <taxon>Archaea</taxon>
        <taxon>Methanobacteriati</taxon>
        <taxon>Methanobacteriota</taxon>
        <taxon>Stenosarchaea group</taxon>
        <taxon>Halobacteria</taxon>
        <taxon>Halobacteriales</taxon>
        <taxon>Natrialbaceae</taxon>
        <taxon>Natronoglomus</taxon>
    </lineage>
</organism>
<dbReference type="RefSeq" id="WP_338002036.1">
    <property type="nucleotide sequence ID" value="NZ_JAOPKA010000001.1"/>
</dbReference>
<comment type="similarity">
    <text evidence="1">Belongs to the glycosyl hydrolase 15 family.</text>
</comment>
<dbReference type="PANTHER" id="PTHR31616:SF0">
    <property type="entry name" value="GLUCAN 1,4-ALPHA-GLUCOSIDASE"/>
    <property type="match status" value="1"/>
</dbReference>
<protein>
    <submittedName>
        <fullName evidence="4">Glucan 1,4-alpha-glucosidase</fullName>
    </submittedName>
</protein>
<reference evidence="4" key="1">
    <citation type="submission" date="2022-09" db="EMBL/GenBank/DDBJ databases">
        <title>Enrichment on poylsaccharides allowed isolation of novel metabolic and taxonomic groups of Haloarchaea.</title>
        <authorList>
            <person name="Sorokin D.Y."/>
            <person name="Elcheninov A.G."/>
            <person name="Khizhniak T.V."/>
            <person name="Kolganova T.V."/>
            <person name="Kublanov I.V."/>
        </authorList>
    </citation>
    <scope>NUCLEOTIDE SEQUENCE</scope>
    <source>
        <strain evidence="4">AArc-xg1-1</strain>
    </source>
</reference>
<name>A0AAP2YVE3_9EURY</name>
<dbReference type="GO" id="GO:0005975">
    <property type="term" value="P:carbohydrate metabolic process"/>
    <property type="evidence" value="ECO:0007669"/>
    <property type="project" value="InterPro"/>
</dbReference>
<evidence type="ECO:0000313" key="4">
    <source>
        <dbReference type="EMBL" id="MCU4740186.1"/>
    </source>
</evidence>
<evidence type="ECO:0000259" key="2">
    <source>
        <dbReference type="Pfam" id="PF00723"/>
    </source>
</evidence>
<dbReference type="GO" id="GO:0004553">
    <property type="term" value="F:hydrolase activity, hydrolyzing O-glycosyl compounds"/>
    <property type="evidence" value="ECO:0007669"/>
    <property type="project" value="UniProtKB-ARBA"/>
</dbReference>
<proteinExistence type="inferred from homology"/>